<dbReference type="Pfam" id="PF05662">
    <property type="entry name" value="YadA_stalk"/>
    <property type="match status" value="1"/>
</dbReference>
<name>K1GG48_9FUSO</name>
<dbReference type="Gene3D" id="6.20.50.100">
    <property type="match status" value="1"/>
</dbReference>
<dbReference type="GO" id="GO:0019867">
    <property type="term" value="C:outer membrane"/>
    <property type="evidence" value="ECO:0007669"/>
    <property type="project" value="InterPro"/>
</dbReference>
<reference evidence="2 3" key="1">
    <citation type="submission" date="2012-05" db="EMBL/GenBank/DDBJ databases">
        <title>The Genome Sequence of Fusobacterium periodontium Oral Taxon 201 Strain D10.</title>
        <authorList>
            <consortium name="The Broad Institute Genome Sequencing Platform"/>
            <consortium name="The Broad Institute Genome Sequencing Center for Infectious Disease"/>
            <person name="Earl A."/>
            <person name="Ward D."/>
            <person name="Feldgarden M."/>
            <person name="Gevers D."/>
            <person name="Strauss J."/>
            <person name="Sibley C."/>
            <person name="White A."/>
            <person name="Ambrose C.E."/>
            <person name="Allen-Vercoe E."/>
            <person name="Walker B."/>
            <person name="Young S.K."/>
            <person name="Zeng Q."/>
            <person name="Gargeya S."/>
            <person name="Fitzgerald M."/>
            <person name="Haas B."/>
            <person name="Abouelleil A."/>
            <person name="Alvarado L."/>
            <person name="Arachchi H.M."/>
            <person name="Berlin A.M."/>
            <person name="Chapman S.B."/>
            <person name="Goldberg J."/>
            <person name="Griggs A."/>
            <person name="Gujja S."/>
            <person name="Hansen M."/>
            <person name="Howarth C."/>
            <person name="Imamovic A."/>
            <person name="Larimer J."/>
            <person name="McCowan C."/>
            <person name="Montmayeur A."/>
            <person name="Murphy C."/>
            <person name="Neiman D."/>
            <person name="Pearson M."/>
            <person name="Priest M."/>
            <person name="Roberts A."/>
            <person name="Saif S."/>
            <person name="Shea T."/>
            <person name="Sisk P."/>
            <person name="Sykes S."/>
            <person name="Wortman J."/>
            <person name="Nusbaum C."/>
            <person name="Birren B."/>
        </authorList>
    </citation>
    <scope>NUCLEOTIDE SEQUENCE [LARGE SCALE GENOMIC DNA]</scope>
    <source>
        <strain evidence="2 3">D10</strain>
    </source>
</reference>
<evidence type="ECO:0000259" key="1">
    <source>
        <dbReference type="Pfam" id="PF05662"/>
    </source>
</evidence>
<dbReference type="InterPro" id="IPR011049">
    <property type="entry name" value="Serralysin-like_metalloprot_C"/>
</dbReference>
<evidence type="ECO:0000313" key="2">
    <source>
        <dbReference type="EMBL" id="EKA92370.1"/>
    </source>
</evidence>
<evidence type="ECO:0000313" key="3">
    <source>
        <dbReference type="Proteomes" id="UP000005809"/>
    </source>
</evidence>
<dbReference type="Gene3D" id="2.150.10.10">
    <property type="entry name" value="Serralysin-like metalloprotease, C-terminal"/>
    <property type="match status" value="1"/>
</dbReference>
<dbReference type="AlphaFoldDB" id="K1GG48"/>
<organism evidence="2 3">
    <name type="scientific">Fusobacterium periodonticum D10</name>
    <dbReference type="NCBI Taxonomy" id="620833"/>
    <lineage>
        <taxon>Bacteria</taxon>
        <taxon>Fusobacteriati</taxon>
        <taxon>Fusobacteriota</taxon>
        <taxon>Fusobacteriia</taxon>
        <taxon>Fusobacteriales</taxon>
        <taxon>Fusobacteriaceae</taxon>
        <taxon>Fusobacterium</taxon>
    </lineage>
</organism>
<dbReference type="InterPro" id="IPR008635">
    <property type="entry name" value="Coiled_stalk_dom"/>
</dbReference>
<feature type="domain" description="Trimeric autotransporter adhesin YadA-like stalk" evidence="1">
    <location>
        <begin position="25"/>
        <end position="63"/>
    </location>
</feature>
<dbReference type="EMBL" id="ACIF01000370">
    <property type="protein sequence ID" value="EKA92370.1"/>
    <property type="molecule type" value="Genomic_DNA"/>
</dbReference>
<sequence length="224" mass="22767">VTPAAPGAAPISVTKDGINAGNKTITNVAPGVNGTDAVNKNQLDQKIGDNTIKLGGDNSTVTTAQNLSQNGGLQFNIKGANGIETSAAGTDVTVKLDTATKAKIDNAADKNLSNLTPAGTNVIKDTAAWKVKANNNTAETVKGGDEVVFKDGAGVKITQSGKEFTISADTTKISQGTKLSYTANGDAPKQEVTLADGLNFTDGNLTTASVSPNGVVKYDVKTTT</sequence>
<dbReference type="SUPFAM" id="SSF101967">
    <property type="entry name" value="Adhesin YadA, collagen-binding domain"/>
    <property type="match status" value="1"/>
</dbReference>
<accession>K1GG48</accession>
<gene>
    <name evidence="2" type="ORF">FPOG_02597</name>
</gene>
<dbReference type="Proteomes" id="UP000005809">
    <property type="component" value="Unassembled WGS sequence"/>
</dbReference>
<feature type="non-terminal residue" evidence="2">
    <location>
        <position position="224"/>
    </location>
</feature>
<comment type="caution">
    <text evidence="2">The sequence shown here is derived from an EMBL/GenBank/DDBJ whole genome shotgun (WGS) entry which is preliminary data.</text>
</comment>
<proteinExistence type="predicted"/>
<protein>
    <recommendedName>
        <fullName evidence="1">Trimeric autotransporter adhesin YadA-like stalk domain-containing protein</fullName>
    </recommendedName>
</protein>
<feature type="non-terminal residue" evidence="2">
    <location>
        <position position="1"/>
    </location>
</feature>